<sequence>MKVNSLFKSMFFLLVALLSIGVAQAQERIMTGSVVDKTTREPLPGVTIAVEGTVRGIITDFDGNFALKVKKGEVLRISYIGYVTQKITVASQTTIAVELATDTKGLDEVVVIGYGTSKKEDLTGSVQAVSSDDFKQGSASSPQELINGKVAGVQITSSGGAPGSGTKIRVRGGSSINASNDPLIIVDGVPLDNGGVSGMRNPLNVVNPNDIETFTVLKDASATAIYGSRASNGVILITTKKGSKEGVHVDYSGKFSVGTNTKEMDLMNREQYTTLLNEKYDGQSILTKVGEYDTDWQKEIYRTSFSQDHSVSVSGTLVENLPYRLSMGYNDSNGTIKTSNMKRYTTALNLNPSFFDDHLRTTVSFKYMNVRNRFAELGAVGSAASMDPTHAVSEPGNEAFGGYYTWVDNNGDPIDIAPKNPIAQLNQKDNSSTVNRYIINGQFDYKFHFLPELRANLNVGLDKSNSDGTITTDPQAAWDLGAFNRGGAREFYTGDKKNEILDFYLQYSKDLDKIDSRIDVMGGYSWQHFWWEKTGASYYNQDTAGSVDAPESDRVRSPFFIDRSENYLVSFFARLNYSFKGRYLLTATVRRDGSSKFSKDNRIGVFPSVALAWNMKKESFLKDVDVVSQLKLRGGYGITGQQDVGTDYGYFGVYTKQQETAQYIYYKKADGTYTKVKVAGNRPEGYDANLKWEQTATSNIGVDYGFFDGRLTGSLDVYTRKTTDLLNTVPVAALANLEDQLLTNVGDMTNKGFEFSITGKVIDKKDLSWNLAANVTYNKNEITKLTSSDDPNYKGVMTGGISGGTGNTIQIMQVGQPVNSFYVYEQVYDANGAPIEGAYVDRNNDNKIDQGDMYVYKKAAPDVLLGFSTSLRYKNWDFSASARANLGGYVYNNMESNRSYYASMQTNGNYLSNLMTSYFDTQFKDAQYMSDMYVKKASFFRLDNVQIGYNFNQLFKQGSSLEDVRLRLYGSVDNVFVVSPYDGIDPEVDNGIDQNVYPRPRTFMFGVNISF</sequence>
<reference evidence="1" key="1">
    <citation type="submission" date="2021-08" db="EMBL/GenBank/DDBJ databases">
        <title>Novel anaerobic bacterium isolated from sea squirt in East Sea, Republic of Korea.</title>
        <authorList>
            <person name="Nguyen T.H."/>
            <person name="Li Z."/>
            <person name="Lee Y.-J."/>
            <person name="Ko J."/>
            <person name="Kim S.-G."/>
        </authorList>
    </citation>
    <scope>NUCLEOTIDE SEQUENCE</scope>
    <source>
        <strain evidence="1">KCTC 25031</strain>
    </source>
</reference>
<proteinExistence type="predicted"/>
<evidence type="ECO:0000313" key="1">
    <source>
        <dbReference type="EMBL" id="QZE14026.1"/>
    </source>
</evidence>
<organism evidence="1 2">
    <name type="scientific">Halosquirtibacter laminarini</name>
    <dbReference type="NCBI Taxonomy" id="3374600"/>
    <lineage>
        <taxon>Bacteria</taxon>
        <taxon>Pseudomonadati</taxon>
        <taxon>Bacteroidota</taxon>
        <taxon>Bacteroidia</taxon>
        <taxon>Marinilabiliales</taxon>
        <taxon>Prolixibacteraceae</taxon>
        <taxon>Halosquirtibacter</taxon>
    </lineage>
</organism>
<evidence type="ECO:0000313" key="2">
    <source>
        <dbReference type="Proteomes" id="UP000826212"/>
    </source>
</evidence>
<dbReference type="Proteomes" id="UP000826212">
    <property type="component" value="Chromosome"/>
</dbReference>
<accession>A0AC61NKD2</accession>
<keyword evidence="1" id="KW-0675">Receptor</keyword>
<dbReference type="EMBL" id="CP081303">
    <property type="protein sequence ID" value="QZE14026.1"/>
    <property type="molecule type" value="Genomic_DNA"/>
</dbReference>
<keyword evidence="2" id="KW-1185">Reference proteome</keyword>
<name>A0AC61NKD2_9BACT</name>
<gene>
    <name evidence="1" type="ORF">K4L44_16085</name>
</gene>
<protein>
    <submittedName>
        <fullName evidence="1">TonB-dependent receptor</fullName>
    </submittedName>
</protein>